<proteinExistence type="predicted"/>
<keyword evidence="3" id="KW-1185">Reference proteome</keyword>
<dbReference type="EMBL" id="JABCRI010000010">
    <property type="protein sequence ID" value="KAF8399725.1"/>
    <property type="molecule type" value="Genomic_DNA"/>
</dbReference>
<name>A0A834Z3C5_TETSI</name>
<protein>
    <submittedName>
        <fullName evidence="2">Uncharacterized protein</fullName>
    </submittedName>
</protein>
<dbReference type="AlphaFoldDB" id="A0A834Z3C5"/>
<feature type="chain" id="PRO_5032611865" evidence="1">
    <location>
        <begin position="20"/>
        <end position="72"/>
    </location>
</feature>
<gene>
    <name evidence="2" type="ORF">HHK36_015596</name>
</gene>
<accession>A0A834Z3C5</accession>
<organism evidence="2 3">
    <name type="scientific">Tetracentron sinense</name>
    <name type="common">Spur-leaf</name>
    <dbReference type="NCBI Taxonomy" id="13715"/>
    <lineage>
        <taxon>Eukaryota</taxon>
        <taxon>Viridiplantae</taxon>
        <taxon>Streptophyta</taxon>
        <taxon>Embryophyta</taxon>
        <taxon>Tracheophyta</taxon>
        <taxon>Spermatophyta</taxon>
        <taxon>Magnoliopsida</taxon>
        <taxon>Trochodendrales</taxon>
        <taxon>Trochodendraceae</taxon>
        <taxon>Tetracentron</taxon>
    </lineage>
</organism>
<reference evidence="2 3" key="1">
    <citation type="submission" date="2020-04" db="EMBL/GenBank/DDBJ databases">
        <title>Plant Genome Project.</title>
        <authorList>
            <person name="Zhang R.-G."/>
        </authorList>
    </citation>
    <scope>NUCLEOTIDE SEQUENCE [LARGE SCALE GENOMIC DNA]</scope>
    <source>
        <strain evidence="2">YNK0</strain>
        <tissue evidence="2">Leaf</tissue>
    </source>
</reference>
<evidence type="ECO:0000313" key="2">
    <source>
        <dbReference type="EMBL" id="KAF8399725.1"/>
    </source>
</evidence>
<keyword evidence="1" id="KW-0732">Signal</keyword>
<sequence length="72" mass="7832">MAKILTFLAVVATLPNGIGIDGSAISQNSNRSSALHLFSGYPFRFSQEYTQLGNLVGWWVDCSKDSDDTFGD</sequence>
<evidence type="ECO:0000313" key="3">
    <source>
        <dbReference type="Proteomes" id="UP000655225"/>
    </source>
</evidence>
<evidence type="ECO:0000256" key="1">
    <source>
        <dbReference type="SAM" id="SignalP"/>
    </source>
</evidence>
<dbReference type="Proteomes" id="UP000655225">
    <property type="component" value="Unassembled WGS sequence"/>
</dbReference>
<feature type="signal peptide" evidence="1">
    <location>
        <begin position="1"/>
        <end position="19"/>
    </location>
</feature>
<comment type="caution">
    <text evidence="2">The sequence shown here is derived from an EMBL/GenBank/DDBJ whole genome shotgun (WGS) entry which is preliminary data.</text>
</comment>